<dbReference type="NCBIfam" id="TIGR02937">
    <property type="entry name" value="sigma70-ECF"/>
    <property type="match status" value="1"/>
</dbReference>
<dbReference type="PRINTS" id="PR00046">
    <property type="entry name" value="SIGMA70FCT"/>
</dbReference>
<dbReference type="SUPFAM" id="SSF88946">
    <property type="entry name" value="Sigma2 domain of RNA polymerase sigma factors"/>
    <property type="match status" value="1"/>
</dbReference>
<accession>A0A9D1J1P3</accession>
<dbReference type="SUPFAM" id="SSF88659">
    <property type="entry name" value="Sigma3 and sigma4 domains of RNA polymerase sigma factors"/>
    <property type="match status" value="1"/>
</dbReference>
<dbReference type="Gene3D" id="1.20.120.1810">
    <property type="match status" value="1"/>
</dbReference>
<dbReference type="GO" id="GO:0016987">
    <property type="term" value="F:sigma factor activity"/>
    <property type="evidence" value="ECO:0007669"/>
    <property type="project" value="UniProtKB-KW"/>
</dbReference>
<dbReference type="InterPro" id="IPR007627">
    <property type="entry name" value="RNA_pol_sigma70_r2"/>
</dbReference>
<gene>
    <name evidence="8" type="primary">sigK</name>
    <name evidence="8" type="ORF">IAA54_07075</name>
</gene>
<dbReference type="NCBIfam" id="TIGR02846">
    <property type="entry name" value="spore_sigmaK"/>
    <property type="match status" value="1"/>
</dbReference>
<dbReference type="InterPro" id="IPR013324">
    <property type="entry name" value="RNA_pol_sigma_r3/r4-like"/>
</dbReference>
<dbReference type="InterPro" id="IPR014209">
    <property type="entry name" value="RNA_pol_sigma-K"/>
</dbReference>
<comment type="caution">
    <text evidence="8">The sequence shown here is derived from an EMBL/GenBank/DDBJ whole genome shotgun (WGS) entry which is preliminary data.</text>
</comment>
<evidence type="ECO:0000313" key="8">
    <source>
        <dbReference type="EMBL" id="HIR57415.1"/>
    </source>
</evidence>
<name>A0A9D1J1P3_9FIRM</name>
<dbReference type="Gene3D" id="1.20.140.160">
    <property type="match status" value="1"/>
</dbReference>
<comment type="similarity">
    <text evidence="1">Belongs to the sigma-70 factor family.</text>
</comment>
<proteinExistence type="inferred from homology"/>
<evidence type="ECO:0000313" key="9">
    <source>
        <dbReference type="Proteomes" id="UP000886785"/>
    </source>
</evidence>
<dbReference type="PANTHER" id="PTHR30376:SF3">
    <property type="entry name" value="RNA POLYMERASE SIGMA FACTOR RPOH"/>
    <property type="match status" value="1"/>
</dbReference>
<dbReference type="PROSITE" id="PS50943">
    <property type="entry name" value="HTH_CROC1"/>
    <property type="match status" value="1"/>
</dbReference>
<dbReference type="PIRSF" id="PIRSF000770">
    <property type="entry name" value="RNA_pol_sigma-SigE/K"/>
    <property type="match status" value="1"/>
</dbReference>
<dbReference type="InterPro" id="IPR013325">
    <property type="entry name" value="RNA_pol_sigma_r2"/>
</dbReference>
<keyword evidence="3" id="KW-0805">Transcription regulation</keyword>
<dbReference type="GO" id="GO:0030435">
    <property type="term" value="P:sporulation resulting in formation of a cellular spore"/>
    <property type="evidence" value="ECO:0007669"/>
    <property type="project" value="UniProtKB-KW"/>
</dbReference>
<dbReference type="PROSITE" id="PS00715">
    <property type="entry name" value="SIGMA70_1"/>
    <property type="match status" value="1"/>
</dbReference>
<dbReference type="GO" id="GO:0006352">
    <property type="term" value="P:DNA-templated transcription initiation"/>
    <property type="evidence" value="ECO:0007669"/>
    <property type="project" value="InterPro"/>
</dbReference>
<keyword evidence="4" id="KW-0731">Sigma factor</keyword>
<evidence type="ECO:0000256" key="3">
    <source>
        <dbReference type="ARBA" id="ARBA00023015"/>
    </source>
</evidence>
<keyword evidence="6" id="KW-0804">Transcription</keyword>
<dbReference type="Pfam" id="PF04542">
    <property type="entry name" value="Sigma70_r2"/>
    <property type="match status" value="1"/>
</dbReference>
<dbReference type="NCBIfam" id="NF004471">
    <property type="entry name" value="PRK05803.1"/>
    <property type="match status" value="1"/>
</dbReference>
<protein>
    <submittedName>
        <fullName evidence="8">RNA polymerase sporulation sigma factor SigK</fullName>
    </submittedName>
</protein>
<dbReference type="InterPro" id="IPR000943">
    <property type="entry name" value="RNA_pol_sigma70"/>
</dbReference>
<dbReference type="GO" id="GO:0003677">
    <property type="term" value="F:DNA binding"/>
    <property type="evidence" value="ECO:0007669"/>
    <property type="project" value="UniProtKB-KW"/>
</dbReference>
<dbReference type="InterPro" id="IPR001387">
    <property type="entry name" value="Cro/C1-type_HTH"/>
</dbReference>
<evidence type="ECO:0000256" key="5">
    <source>
        <dbReference type="ARBA" id="ARBA00023125"/>
    </source>
</evidence>
<evidence type="ECO:0000256" key="1">
    <source>
        <dbReference type="ARBA" id="ARBA00007788"/>
    </source>
</evidence>
<keyword evidence="5" id="KW-0238">DNA-binding</keyword>
<feature type="domain" description="HTH cro/C1-type" evidence="7">
    <location>
        <begin position="197"/>
        <end position="216"/>
    </location>
</feature>
<dbReference type="InterPro" id="IPR007630">
    <property type="entry name" value="RNA_pol_sigma70_r4"/>
</dbReference>
<evidence type="ECO:0000256" key="6">
    <source>
        <dbReference type="ARBA" id="ARBA00023163"/>
    </source>
</evidence>
<dbReference type="EMBL" id="DVHF01000082">
    <property type="protein sequence ID" value="HIR57415.1"/>
    <property type="molecule type" value="Genomic_DNA"/>
</dbReference>
<dbReference type="PANTHER" id="PTHR30376">
    <property type="entry name" value="SIGMA FACTOR RPOH HEAT SHOCK RELATED"/>
    <property type="match status" value="1"/>
</dbReference>
<dbReference type="InterPro" id="IPR014284">
    <property type="entry name" value="RNA_pol_sigma-70_dom"/>
</dbReference>
<evidence type="ECO:0000256" key="2">
    <source>
        <dbReference type="ARBA" id="ARBA00022969"/>
    </source>
</evidence>
<dbReference type="InterPro" id="IPR050813">
    <property type="entry name" value="Sigma-70_Factor"/>
</dbReference>
<organism evidence="8 9">
    <name type="scientific">Candidatus Gallacutalibacter pullicola</name>
    <dbReference type="NCBI Taxonomy" id="2840830"/>
    <lineage>
        <taxon>Bacteria</taxon>
        <taxon>Bacillati</taxon>
        <taxon>Bacillota</taxon>
        <taxon>Clostridia</taxon>
        <taxon>Eubacteriales</taxon>
        <taxon>Candidatus Gallacutalibacter</taxon>
    </lineage>
</organism>
<dbReference type="Proteomes" id="UP000886785">
    <property type="component" value="Unassembled WGS sequence"/>
</dbReference>
<reference evidence="8" key="1">
    <citation type="submission" date="2020-10" db="EMBL/GenBank/DDBJ databases">
        <authorList>
            <person name="Gilroy R."/>
        </authorList>
    </citation>
    <scope>NUCLEOTIDE SEQUENCE</scope>
    <source>
        <strain evidence="8">ChiSjej1B19-7085</strain>
    </source>
</reference>
<dbReference type="Pfam" id="PF04545">
    <property type="entry name" value="Sigma70_r4"/>
    <property type="match status" value="1"/>
</dbReference>
<dbReference type="CDD" id="cd06171">
    <property type="entry name" value="Sigma70_r4"/>
    <property type="match status" value="1"/>
</dbReference>
<evidence type="ECO:0000259" key="7">
    <source>
        <dbReference type="PROSITE" id="PS50943"/>
    </source>
</evidence>
<sequence length="239" mass="26803">MLSALLSAVFSNLMFLILHVTGSGSFPRPLTAAEERDLLRKMKNGDRVARTALIEHNLRLVAHIVKKYYSGQSEQDDLISIGTIGLIKAVDSFDCEKAVRLSSYSARCIENEILMFFRSGKKSAQDVFLSEPIDTDKDGNALTLMDIMSTEDNIADDLDNKIKTEKLRHYIASALDPRERTIIELRYGLDGGNPLAQREVAARLGISRSYVSRIEKKALITLRREFEKPMAASPLHTQM</sequence>
<evidence type="ECO:0000256" key="4">
    <source>
        <dbReference type="ARBA" id="ARBA00023082"/>
    </source>
</evidence>
<reference evidence="8" key="2">
    <citation type="journal article" date="2021" name="PeerJ">
        <title>Extensive microbial diversity within the chicken gut microbiome revealed by metagenomics and culture.</title>
        <authorList>
            <person name="Gilroy R."/>
            <person name="Ravi A."/>
            <person name="Getino M."/>
            <person name="Pursley I."/>
            <person name="Horton D.L."/>
            <person name="Alikhan N.F."/>
            <person name="Baker D."/>
            <person name="Gharbi K."/>
            <person name="Hall N."/>
            <person name="Watson M."/>
            <person name="Adriaenssens E.M."/>
            <person name="Foster-Nyarko E."/>
            <person name="Jarju S."/>
            <person name="Secka A."/>
            <person name="Antonio M."/>
            <person name="Oren A."/>
            <person name="Chaudhuri R.R."/>
            <person name="La Ragione R."/>
            <person name="Hildebrand F."/>
            <person name="Pallen M.J."/>
        </authorList>
    </citation>
    <scope>NUCLEOTIDE SEQUENCE</scope>
    <source>
        <strain evidence="8">ChiSjej1B19-7085</strain>
    </source>
</reference>
<keyword evidence="2" id="KW-0749">Sporulation</keyword>
<dbReference type="AlphaFoldDB" id="A0A9D1J1P3"/>